<sequence>MEYWALAMFLVLFSLLLIGYPVAFTLGAIALGFGSIFLGFEFFSLLPLRIWGVMTNFTLLAVPLFVFMGVILEKSGIAEELLDTMGRLFGSLRGGLAISVVVVGALLAATTGVVGASVVTMTVIALPSMLKRGYSPALASGTIAASGTLGQIIPPSIILILLGDVVGVPEGELFMAAAVPGAMLILAYILYVVWTAWRNPDAAPAVKDIDSQSANLLFSVIKSLLPPLLLILAVLGSIFFGIASPTESAAVGALGAIVLAAMHKRMNISNLREALQRTTRLTSMVFIIFIGATAFGLVFVGMGGDNLILDLFTALPGGKWTFLIVSMLLIFFLGFFLDFIEICFIVVPVIAPVALHMGIDPLWFALLIALNLQTSFLTPPFGFSLFYLKASAPPTLKLDSIYRGIMPFVIIQIVVLGLIIAFPQISLWLPALMSK</sequence>
<dbReference type="PIRSF" id="PIRSF006066">
    <property type="entry name" value="HI0050"/>
    <property type="match status" value="1"/>
</dbReference>
<evidence type="ECO:0000256" key="7">
    <source>
        <dbReference type="RuleBase" id="RU369079"/>
    </source>
</evidence>
<dbReference type="InterPro" id="IPR004681">
    <property type="entry name" value="TRAP_DctM"/>
</dbReference>
<keyword evidence="5 7" id="KW-1133">Transmembrane helix</keyword>
<dbReference type="Pfam" id="PF06808">
    <property type="entry name" value="DctM"/>
    <property type="match status" value="1"/>
</dbReference>
<evidence type="ECO:0000256" key="3">
    <source>
        <dbReference type="ARBA" id="ARBA00022519"/>
    </source>
</evidence>
<evidence type="ECO:0000313" key="10">
    <source>
        <dbReference type="Proteomes" id="UP000198924"/>
    </source>
</evidence>
<feature type="transmembrane region" description="Helical" evidence="7">
    <location>
        <begin position="50"/>
        <end position="72"/>
    </location>
</feature>
<evidence type="ECO:0000259" key="8">
    <source>
        <dbReference type="Pfam" id="PF06808"/>
    </source>
</evidence>
<keyword evidence="3 7" id="KW-0997">Cell inner membrane</keyword>
<feature type="transmembrane region" description="Helical" evidence="7">
    <location>
        <begin position="322"/>
        <end position="350"/>
    </location>
</feature>
<keyword evidence="4 7" id="KW-0812">Transmembrane</keyword>
<evidence type="ECO:0000256" key="4">
    <source>
        <dbReference type="ARBA" id="ARBA00022692"/>
    </source>
</evidence>
<feature type="domain" description="TRAP C4-dicarboxylate transport system permease DctM subunit" evidence="8">
    <location>
        <begin position="9"/>
        <end position="425"/>
    </location>
</feature>
<comment type="function">
    <text evidence="7">Part of the tripartite ATP-independent periplasmic (TRAP) transport system.</text>
</comment>
<dbReference type="AlphaFoldDB" id="A0A1I4B5G4"/>
<feature type="transmembrane region" description="Helical" evidence="7">
    <location>
        <begin position="362"/>
        <end position="388"/>
    </location>
</feature>
<keyword evidence="7" id="KW-0813">Transport</keyword>
<keyword evidence="6 7" id="KW-0472">Membrane</keyword>
<organism evidence="9 10">
    <name type="scientific">Methylophaga sulfidovorans</name>
    <dbReference type="NCBI Taxonomy" id="45496"/>
    <lineage>
        <taxon>Bacteria</taxon>
        <taxon>Pseudomonadati</taxon>
        <taxon>Pseudomonadota</taxon>
        <taxon>Gammaproteobacteria</taxon>
        <taxon>Thiotrichales</taxon>
        <taxon>Piscirickettsiaceae</taxon>
        <taxon>Methylophaga</taxon>
    </lineage>
</organism>
<proteinExistence type="inferred from homology"/>
<feature type="transmembrane region" description="Helical" evidence="7">
    <location>
        <begin position="92"/>
        <end position="125"/>
    </location>
</feature>
<name>A0A1I4B5G4_9GAMM</name>
<comment type="subcellular location">
    <subcellularLocation>
        <location evidence="1 7">Cell inner membrane</location>
        <topology evidence="1 7">Multi-pass membrane protein</topology>
    </subcellularLocation>
</comment>
<dbReference type="GO" id="GO:0005886">
    <property type="term" value="C:plasma membrane"/>
    <property type="evidence" value="ECO:0007669"/>
    <property type="project" value="UniProtKB-SubCell"/>
</dbReference>
<feature type="transmembrane region" description="Helical" evidence="7">
    <location>
        <begin position="137"/>
        <end position="161"/>
    </location>
</feature>
<evidence type="ECO:0000313" key="9">
    <source>
        <dbReference type="EMBL" id="SFK63783.1"/>
    </source>
</evidence>
<comment type="similarity">
    <text evidence="7">Belongs to the TRAP transporter large permease family.</text>
</comment>
<feature type="transmembrane region" description="Helical" evidence="7">
    <location>
        <begin position="173"/>
        <end position="194"/>
    </location>
</feature>
<feature type="transmembrane region" description="Helical" evidence="7">
    <location>
        <begin position="248"/>
        <end position="263"/>
    </location>
</feature>
<keyword evidence="2" id="KW-1003">Cell membrane</keyword>
<evidence type="ECO:0000256" key="1">
    <source>
        <dbReference type="ARBA" id="ARBA00004429"/>
    </source>
</evidence>
<feature type="transmembrane region" description="Helical" evidence="7">
    <location>
        <begin position="408"/>
        <end position="429"/>
    </location>
</feature>
<comment type="subunit">
    <text evidence="7">The complex comprises the extracytoplasmic solute receptor protein and the two transmembrane proteins.</text>
</comment>
<dbReference type="PANTHER" id="PTHR33362:SF7">
    <property type="entry name" value="SLL1103 PROTEIN"/>
    <property type="match status" value="1"/>
</dbReference>
<dbReference type="RefSeq" id="WP_091715381.1">
    <property type="nucleotide sequence ID" value="NZ_FOSH01000017.1"/>
</dbReference>
<dbReference type="STRING" id="45496.SAMN04488079_11744"/>
<keyword evidence="10" id="KW-1185">Reference proteome</keyword>
<dbReference type="GO" id="GO:0022857">
    <property type="term" value="F:transmembrane transporter activity"/>
    <property type="evidence" value="ECO:0007669"/>
    <property type="project" value="UniProtKB-UniRule"/>
</dbReference>
<dbReference type="PANTHER" id="PTHR33362">
    <property type="entry name" value="SIALIC ACID TRAP TRANSPORTER PERMEASE PROTEIN SIAT-RELATED"/>
    <property type="match status" value="1"/>
</dbReference>
<gene>
    <name evidence="9" type="ORF">SAMN04488079_11744</name>
</gene>
<evidence type="ECO:0000256" key="5">
    <source>
        <dbReference type="ARBA" id="ARBA00022989"/>
    </source>
</evidence>
<evidence type="ECO:0000256" key="2">
    <source>
        <dbReference type="ARBA" id="ARBA00022475"/>
    </source>
</evidence>
<reference evidence="10" key="1">
    <citation type="submission" date="2016-10" db="EMBL/GenBank/DDBJ databases">
        <authorList>
            <person name="Varghese N."/>
            <person name="Submissions S."/>
        </authorList>
    </citation>
    <scope>NUCLEOTIDE SEQUENCE [LARGE SCALE GENOMIC DNA]</scope>
    <source>
        <strain evidence="10">DSM 11578</strain>
    </source>
</reference>
<dbReference type="Proteomes" id="UP000198924">
    <property type="component" value="Unassembled WGS sequence"/>
</dbReference>
<dbReference type="InterPro" id="IPR010656">
    <property type="entry name" value="DctM"/>
</dbReference>
<feature type="transmembrane region" description="Helical" evidence="7">
    <location>
        <begin position="6"/>
        <end position="38"/>
    </location>
</feature>
<feature type="transmembrane region" description="Helical" evidence="7">
    <location>
        <begin position="284"/>
        <end position="302"/>
    </location>
</feature>
<accession>A0A1I4B5G4</accession>
<evidence type="ECO:0000256" key="6">
    <source>
        <dbReference type="ARBA" id="ARBA00023136"/>
    </source>
</evidence>
<dbReference type="OrthoDB" id="9796052at2"/>
<protein>
    <recommendedName>
        <fullName evidence="7">TRAP transporter large permease protein</fullName>
    </recommendedName>
</protein>
<dbReference type="EMBL" id="FOSH01000017">
    <property type="protein sequence ID" value="SFK63783.1"/>
    <property type="molecule type" value="Genomic_DNA"/>
</dbReference>
<dbReference type="NCBIfam" id="TIGR00786">
    <property type="entry name" value="dctM"/>
    <property type="match status" value="1"/>
</dbReference>
<feature type="transmembrane region" description="Helical" evidence="7">
    <location>
        <begin position="215"/>
        <end position="242"/>
    </location>
</feature>